<evidence type="ECO:0000256" key="1">
    <source>
        <dbReference type="SAM" id="MobiDB-lite"/>
    </source>
</evidence>
<evidence type="ECO:0000313" key="3">
    <source>
        <dbReference type="Proteomes" id="UP001168883"/>
    </source>
</evidence>
<sequence>MMKSTGSHVRKLAPGLEKTARLSPPPEPLSAQRPGSANTARQLASAPAFVAQMQRRCGNQATIRYLTGSRPTHDHPPVQCKINISPMIITLDDEFTERIAEYNELAEDAPLSTKINTLSEIERACFRWFMNRQSDDLEEDPEAPPMRTLMDLLHGERHALVQQSVTGGHAAAEDSDLPIAGFDRLDEEAQRKVRGMWGKLIQDSGSVRIVEKEGHGGFRMRMLTEFSRMLESHFGRGLLERINESDKKIEISPFSVAKDVGASAAASPAGDHTEQAKLKRLSGQPKDRDKYKEIRLDGLTKQERISALNNMRRERPDQLGVMLILQGKPEQYYAFGQGTDVKVTMPSDLKESSYYYGNRLIDTGGKELIAPAFSTLTHELGHAFHMQQGTKTDSASELMEYIDDQDHLEAWSNMEEYINIQGTENPFRSEYGLGERHGHENIPLLIMNKLQGRLLEACRWLDGKTDLDSQYKQEMESELTKLSAFVYANWTDEHNLKQAKQNVGNLPRRLEQMYAVALERQQLDRIASDEESRGIRRSAPIPIPGSDETEQDSFRPGGLMDSNMERYAEQLERQKQLHNLRAKYYNKLGI</sequence>
<evidence type="ECO:0000313" key="2">
    <source>
        <dbReference type="EMBL" id="MDO3676708.1"/>
    </source>
</evidence>
<feature type="region of interest" description="Disordered" evidence="1">
    <location>
        <begin position="263"/>
        <end position="289"/>
    </location>
</feature>
<organism evidence="2 3">
    <name type="scientific">Paenibacillus ehimensis</name>
    <dbReference type="NCBI Taxonomy" id="79264"/>
    <lineage>
        <taxon>Bacteria</taxon>
        <taxon>Bacillati</taxon>
        <taxon>Bacillota</taxon>
        <taxon>Bacilli</taxon>
        <taxon>Bacillales</taxon>
        <taxon>Paenibacillaceae</taxon>
        <taxon>Paenibacillus</taxon>
    </lineage>
</organism>
<reference evidence="2" key="1">
    <citation type="submission" date="2023-07" db="EMBL/GenBank/DDBJ databases">
        <authorList>
            <person name="Aktuganov G."/>
            <person name="Boyko T."/>
            <person name="Delegan Y."/>
            <person name="Galimzianova N."/>
            <person name="Gilvanova E."/>
            <person name="Korobov V."/>
            <person name="Kuzmina L."/>
            <person name="Melentiev A."/>
            <person name="Milman P."/>
            <person name="Ryabova A."/>
            <person name="Stupak E."/>
            <person name="Yasakov T."/>
            <person name="Zharikova N."/>
            <person name="Zhurenko E."/>
        </authorList>
    </citation>
    <scope>NUCLEOTIDE SEQUENCE</scope>
    <source>
        <strain evidence="2">IB-739</strain>
    </source>
</reference>
<feature type="region of interest" description="Disordered" evidence="1">
    <location>
        <begin position="527"/>
        <end position="560"/>
    </location>
</feature>
<dbReference type="RefSeq" id="WP_152547722.1">
    <property type="nucleotide sequence ID" value="NZ_JAUMKJ010000006.1"/>
</dbReference>
<gene>
    <name evidence="2" type="ORF">Q3C12_06805</name>
</gene>
<protein>
    <submittedName>
        <fullName evidence="2">Uncharacterized protein</fullName>
    </submittedName>
</protein>
<dbReference type="Proteomes" id="UP001168883">
    <property type="component" value="Unassembled WGS sequence"/>
</dbReference>
<comment type="caution">
    <text evidence="2">The sequence shown here is derived from an EMBL/GenBank/DDBJ whole genome shotgun (WGS) entry which is preliminary data.</text>
</comment>
<keyword evidence="3" id="KW-1185">Reference proteome</keyword>
<proteinExistence type="predicted"/>
<accession>A0ABT8V5K2</accession>
<feature type="compositionally biased region" description="Polar residues" evidence="1">
    <location>
        <begin position="33"/>
        <end position="42"/>
    </location>
</feature>
<dbReference type="EMBL" id="JAUMKJ010000006">
    <property type="protein sequence ID" value="MDO3676708.1"/>
    <property type="molecule type" value="Genomic_DNA"/>
</dbReference>
<feature type="region of interest" description="Disordered" evidence="1">
    <location>
        <begin position="1"/>
        <end position="43"/>
    </location>
</feature>
<name>A0ABT8V5K2_9BACL</name>